<protein>
    <recommendedName>
        <fullName evidence="5 6">Small ribosomal subunit protein bS6</fullName>
    </recommendedName>
</protein>
<evidence type="ECO:0000256" key="5">
    <source>
        <dbReference type="ARBA" id="ARBA00035294"/>
    </source>
</evidence>
<evidence type="ECO:0000256" key="2">
    <source>
        <dbReference type="ARBA" id="ARBA00022980"/>
    </source>
</evidence>
<dbReference type="InterPro" id="IPR035980">
    <property type="entry name" value="Ribosomal_bS6_sf"/>
</dbReference>
<dbReference type="InterPro" id="IPR000529">
    <property type="entry name" value="Ribosomal_bS6"/>
</dbReference>
<evidence type="ECO:0000313" key="8">
    <source>
        <dbReference type="Proteomes" id="UP000245168"/>
    </source>
</evidence>
<evidence type="ECO:0000256" key="6">
    <source>
        <dbReference type="HAMAP-Rule" id="MF_00360"/>
    </source>
</evidence>
<dbReference type="Gene3D" id="3.30.70.60">
    <property type="match status" value="1"/>
</dbReference>
<dbReference type="GO" id="GO:0003735">
    <property type="term" value="F:structural constituent of ribosome"/>
    <property type="evidence" value="ECO:0007669"/>
    <property type="project" value="InterPro"/>
</dbReference>
<dbReference type="PANTHER" id="PTHR21011">
    <property type="entry name" value="MITOCHONDRIAL 28S RIBOSOMAL PROTEIN S6"/>
    <property type="match status" value="1"/>
</dbReference>
<dbReference type="SUPFAM" id="SSF54995">
    <property type="entry name" value="Ribosomal protein S6"/>
    <property type="match status" value="1"/>
</dbReference>
<dbReference type="HAMAP" id="MF_00360">
    <property type="entry name" value="Ribosomal_bS6"/>
    <property type="match status" value="1"/>
</dbReference>
<evidence type="ECO:0000256" key="3">
    <source>
        <dbReference type="ARBA" id="ARBA00023274"/>
    </source>
</evidence>
<dbReference type="InterPro" id="IPR014717">
    <property type="entry name" value="Transl_elong_EF1B/ribsomal_bS6"/>
</dbReference>
<keyword evidence="6" id="KW-0699">rRNA-binding</keyword>
<sequence length="116" mass="13547">MAYYEHVFVARPDVAPAQVESLLEELKQLVEEKGGKVGKTEYWGLRTLAYRIKKNRKGHYGLIDMEAGPEALDALDYRQRYADDIMRHITVRVEELSEEPSAILRKGDDKKRRDRR</sequence>
<reference evidence="8" key="1">
    <citation type="submission" date="2018-05" db="EMBL/GenBank/DDBJ databases">
        <authorList>
            <person name="Liu B.-T."/>
        </authorList>
    </citation>
    <scope>NUCLEOTIDE SEQUENCE [LARGE SCALE GENOMIC DNA]</scope>
    <source>
        <strain evidence="8">WD6-1</strain>
    </source>
</reference>
<evidence type="ECO:0000256" key="1">
    <source>
        <dbReference type="ARBA" id="ARBA00009512"/>
    </source>
</evidence>
<keyword evidence="3 6" id="KW-0687">Ribonucleoprotein</keyword>
<dbReference type="RefSeq" id="WP_109252586.1">
    <property type="nucleotide sequence ID" value="NZ_QEXV01000003.1"/>
</dbReference>
<dbReference type="GO" id="GO:0006412">
    <property type="term" value="P:translation"/>
    <property type="evidence" value="ECO:0007669"/>
    <property type="project" value="UniProtKB-UniRule"/>
</dbReference>
<evidence type="ECO:0000256" key="4">
    <source>
        <dbReference type="ARBA" id="ARBA00035104"/>
    </source>
</evidence>
<dbReference type="EMBL" id="QEXV01000003">
    <property type="protein sequence ID" value="PWE17355.1"/>
    <property type="molecule type" value="Genomic_DNA"/>
</dbReference>
<dbReference type="Pfam" id="PF01250">
    <property type="entry name" value="Ribosomal_S6"/>
    <property type="match status" value="1"/>
</dbReference>
<comment type="function">
    <text evidence="4 6">Binds together with bS18 to 16S ribosomal RNA.</text>
</comment>
<dbReference type="AlphaFoldDB" id="A0A2U2BTM6"/>
<keyword evidence="6" id="KW-0694">RNA-binding</keyword>
<accession>A0A2U2BTM6</accession>
<dbReference type="GO" id="GO:0070181">
    <property type="term" value="F:small ribosomal subunit rRNA binding"/>
    <property type="evidence" value="ECO:0007669"/>
    <property type="project" value="TreeGrafter"/>
</dbReference>
<name>A0A2U2BTM6_9PROT</name>
<organism evidence="7 8">
    <name type="scientific">Marinicauda salina</name>
    <dbReference type="NCBI Taxonomy" id="2135793"/>
    <lineage>
        <taxon>Bacteria</taxon>
        <taxon>Pseudomonadati</taxon>
        <taxon>Pseudomonadota</taxon>
        <taxon>Alphaproteobacteria</taxon>
        <taxon>Maricaulales</taxon>
        <taxon>Maricaulaceae</taxon>
        <taxon>Marinicauda</taxon>
    </lineage>
</organism>
<dbReference type="CDD" id="cd00473">
    <property type="entry name" value="bS6"/>
    <property type="match status" value="1"/>
</dbReference>
<evidence type="ECO:0000313" key="7">
    <source>
        <dbReference type="EMBL" id="PWE17355.1"/>
    </source>
</evidence>
<keyword evidence="8" id="KW-1185">Reference proteome</keyword>
<dbReference type="InterPro" id="IPR020814">
    <property type="entry name" value="Ribosomal_S6_plastid/chlpt"/>
</dbReference>
<comment type="caution">
    <text evidence="7">The sequence shown here is derived from an EMBL/GenBank/DDBJ whole genome shotgun (WGS) entry which is preliminary data.</text>
</comment>
<dbReference type="Proteomes" id="UP000245168">
    <property type="component" value="Unassembled WGS sequence"/>
</dbReference>
<dbReference type="OrthoDB" id="9812702at2"/>
<keyword evidence="2 6" id="KW-0689">Ribosomal protein</keyword>
<dbReference type="NCBIfam" id="TIGR00166">
    <property type="entry name" value="S6"/>
    <property type="match status" value="1"/>
</dbReference>
<gene>
    <name evidence="6" type="primary">rpsF</name>
    <name evidence="7" type="ORF">DDZ18_06630</name>
</gene>
<proteinExistence type="inferred from homology"/>
<dbReference type="GO" id="GO:0022627">
    <property type="term" value="C:cytosolic small ribosomal subunit"/>
    <property type="evidence" value="ECO:0007669"/>
    <property type="project" value="TreeGrafter"/>
</dbReference>
<comment type="similarity">
    <text evidence="1 6">Belongs to the bacterial ribosomal protein bS6 family.</text>
</comment>
<dbReference type="PANTHER" id="PTHR21011:SF1">
    <property type="entry name" value="SMALL RIBOSOMAL SUBUNIT PROTEIN BS6M"/>
    <property type="match status" value="1"/>
</dbReference>